<dbReference type="AlphaFoldDB" id="A0A5N6L1A2"/>
<dbReference type="EMBL" id="VIBQ01000045">
    <property type="protein sequence ID" value="KAB8477451.1"/>
    <property type="molecule type" value="Genomic_DNA"/>
</dbReference>
<evidence type="ECO:0000313" key="1">
    <source>
        <dbReference type="EMBL" id="KAB8477451.1"/>
    </source>
</evidence>
<protein>
    <submittedName>
        <fullName evidence="1">Uncharacterized protein</fullName>
    </submittedName>
</protein>
<reference evidence="1 2" key="1">
    <citation type="submission" date="2019-06" db="EMBL/GenBank/DDBJ databases">
        <title>A chromosomal-level reference genome of Carpinus fangiana (Coryloideae, Betulaceae).</title>
        <authorList>
            <person name="Yang X."/>
            <person name="Wang Z."/>
            <person name="Zhang L."/>
            <person name="Hao G."/>
            <person name="Liu J."/>
            <person name="Yang Y."/>
        </authorList>
    </citation>
    <scope>NUCLEOTIDE SEQUENCE [LARGE SCALE GENOMIC DNA]</scope>
    <source>
        <strain evidence="1">Cfa_2016G</strain>
        <tissue evidence="1">Leaf</tissue>
    </source>
</reference>
<keyword evidence="2" id="KW-1185">Reference proteome</keyword>
<dbReference type="Proteomes" id="UP000327013">
    <property type="component" value="Unassembled WGS sequence"/>
</dbReference>
<organism evidence="1 2">
    <name type="scientific">Carpinus fangiana</name>
    <dbReference type="NCBI Taxonomy" id="176857"/>
    <lineage>
        <taxon>Eukaryota</taxon>
        <taxon>Viridiplantae</taxon>
        <taxon>Streptophyta</taxon>
        <taxon>Embryophyta</taxon>
        <taxon>Tracheophyta</taxon>
        <taxon>Spermatophyta</taxon>
        <taxon>Magnoliopsida</taxon>
        <taxon>eudicotyledons</taxon>
        <taxon>Gunneridae</taxon>
        <taxon>Pentapetalae</taxon>
        <taxon>rosids</taxon>
        <taxon>fabids</taxon>
        <taxon>Fagales</taxon>
        <taxon>Betulaceae</taxon>
        <taxon>Carpinus</taxon>
    </lineage>
</organism>
<gene>
    <name evidence="1" type="ORF">FH972_025317</name>
</gene>
<sequence length="114" mass="13039">MAILAEVPCYGKKVNNALRNIEAQKAANWMMRRKKSLKVWASPPHLFGCDPSIERSIPAVHIKEEKIRYCQSPMGTTVNQIRSTEEIAFNLKAWTTFTIKSERIPVVEEVLIKI</sequence>
<comment type="caution">
    <text evidence="1">The sequence shown here is derived from an EMBL/GenBank/DDBJ whole genome shotgun (WGS) entry which is preliminary data.</text>
</comment>
<proteinExistence type="predicted"/>
<evidence type="ECO:0000313" key="2">
    <source>
        <dbReference type="Proteomes" id="UP000327013"/>
    </source>
</evidence>
<accession>A0A5N6L1A2</accession>
<name>A0A5N6L1A2_9ROSI</name>